<name>A0AC58RWU6_TOBAC</name>
<gene>
    <name evidence="2" type="primary">LOC142163932</name>
</gene>
<evidence type="ECO:0000313" key="2">
    <source>
        <dbReference type="RefSeq" id="XP_075077188.1"/>
    </source>
</evidence>
<protein>
    <submittedName>
        <fullName evidence="2">Uncharacterized protein LOC142163932</fullName>
    </submittedName>
</protein>
<evidence type="ECO:0000313" key="1">
    <source>
        <dbReference type="Proteomes" id="UP000790787"/>
    </source>
</evidence>
<dbReference type="RefSeq" id="XP_075077188.1">
    <property type="nucleotide sequence ID" value="XM_075221087.1"/>
</dbReference>
<reference evidence="2" key="2">
    <citation type="submission" date="2025-08" db="UniProtKB">
        <authorList>
            <consortium name="RefSeq"/>
        </authorList>
    </citation>
    <scope>IDENTIFICATION</scope>
    <source>
        <tissue evidence="2">Leaf</tissue>
    </source>
</reference>
<proteinExistence type="predicted"/>
<keyword evidence="1" id="KW-1185">Reference proteome</keyword>
<reference evidence="1" key="1">
    <citation type="journal article" date="2014" name="Nat. Commun.">
        <title>The tobacco genome sequence and its comparison with those of tomato and potato.</title>
        <authorList>
            <person name="Sierro N."/>
            <person name="Battey J.N."/>
            <person name="Ouadi S."/>
            <person name="Bakaher N."/>
            <person name="Bovet L."/>
            <person name="Willig A."/>
            <person name="Goepfert S."/>
            <person name="Peitsch M.C."/>
            <person name="Ivanov N.V."/>
        </authorList>
    </citation>
    <scope>NUCLEOTIDE SEQUENCE [LARGE SCALE GENOMIC DNA]</scope>
</reference>
<sequence>MNLDEKFFRCKFCNQRCSSMINRLKQHLAGTHKGIKPCPTVPDEVVDECKKALLKLQKVKTLRNATLEEMRAVASGSGMGSESGTSPSMPNLHPKARGPIDDYVSAQTRQATLNSKWKKEERKEVCQRIGRFFFSSGIPFNVANDPYYFPMFEGVANYGPDGKSRCFINRLINSPAGTFSLRSINTSDSIKSGEMLALHLNKIIDEVGEENIVQIITDNGSNFSVTALVSVLREVYSEDKPCMGYMYDLMNRAKDKIAINCGSNEKKYGPIWKRIDDRWNDQLHRPLHAAGFYLNPQLRFDERFSNNYEIKQGLYQCKERMLSYEERFKVDVQLDSYDH</sequence>
<organism evidence="1 2">
    <name type="scientific">Nicotiana tabacum</name>
    <name type="common">Common tobacco</name>
    <dbReference type="NCBI Taxonomy" id="4097"/>
    <lineage>
        <taxon>Eukaryota</taxon>
        <taxon>Viridiplantae</taxon>
        <taxon>Streptophyta</taxon>
        <taxon>Embryophyta</taxon>
        <taxon>Tracheophyta</taxon>
        <taxon>Spermatophyta</taxon>
        <taxon>Magnoliopsida</taxon>
        <taxon>eudicotyledons</taxon>
        <taxon>Gunneridae</taxon>
        <taxon>Pentapetalae</taxon>
        <taxon>asterids</taxon>
        <taxon>lamiids</taxon>
        <taxon>Solanales</taxon>
        <taxon>Solanaceae</taxon>
        <taxon>Nicotianoideae</taxon>
        <taxon>Nicotianeae</taxon>
        <taxon>Nicotiana</taxon>
    </lineage>
</organism>
<accession>A0AC58RWU6</accession>
<dbReference type="Proteomes" id="UP000790787">
    <property type="component" value="Chromosome 9"/>
</dbReference>